<reference evidence="6" key="1">
    <citation type="journal article" date="2008" name="Environ. Microbiol.">
        <title>Reactivation of the vanchrobactin siderophore system of Vibrio anguillarum by removal of a chromosomal insertion sequence originated in plasmid pJM1 encoding the anguibactin siderophore system.</title>
        <authorList>
            <person name="Naka H."/>
            <person name="Lopez C.S."/>
            <person name="Crosa J.H."/>
        </authorList>
    </citation>
    <scope>NUCLEOTIDE SEQUENCE</scope>
    <source>
        <strain evidence="6">96F</strain>
    </source>
</reference>
<dbReference type="SMART" id="SM00824">
    <property type="entry name" value="PKS_TE"/>
    <property type="match status" value="1"/>
</dbReference>
<dbReference type="GO" id="GO:0005829">
    <property type="term" value="C:cytosol"/>
    <property type="evidence" value="ECO:0007669"/>
    <property type="project" value="TreeGrafter"/>
</dbReference>
<dbReference type="Gene3D" id="1.10.1200.10">
    <property type="entry name" value="ACP-like"/>
    <property type="match status" value="1"/>
</dbReference>
<feature type="domain" description="Carrier" evidence="5">
    <location>
        <begin position="2504"/>
        <end position="2579"/>
    </location>
</feature>
<dbReference type="NCBIfam" id="TIGR01733">
    <property type="entry name" value="AA-adenyl-dom"/>
    <property type="match status" value="2"/>
</dbReference>
<dbReference type="PANTHER" id="PTHR45527:SF1">
    <property type="entry name" value="FATTY ACID SYNTHASE"/>
    <property type="match status" value="1"/>
</dbReference>
<dbReference type="PROSITE" id="PS00455">
    <property type="entry name" value="AMP_BINDING"/>
    <property type="match status" value="2"/>
</dbReference>
<keyword evidence="2" id="KW-0596">Phosphopantetheine</keyword>
<dbReference type="SUPFAM" id="SSF56801">
    <property type="entry name" value="Acetyl-CoA synthetase-like"/>
    <property type="match status" value="2"/>
</dbReference>
<dbReference type="Pfam" id="PF00501">
    <property type="entry name" value="AMP-binding"/>
    <property type="match status" value="2"/>
</dbReference>
<dbReference type="InterPro" id="IPR036736">
    <property type="entry name" value="ACP-like_sf"/>
</dbReference>
<dbReference type="InterPro" id="IPR000873">
    <property type="entry name" value="AMP-dep_synth/lig_dom"/>
</dbReference>
<dbReference type="SUPFAM" id="SSF47336">
    <property type="entry name" value="ACP-like"/>
    <property type="match status" value="2"/>
</dbReference>
<dbReference type="FunFam" id="3.40.50.12780:FF:000012">
    <property type="entry name" value="Non-ribosomal peptide synthetase"/>
    <property type="match status" value="1"/>
</dbReference>
<accession>Q0MYM1</accession>
<dbReference type="InterPro" id="IPR001242">
    <property type="entry name" value="Condensation_dom"/>
</dbReference>
<evidence type="ECO:0000256" key="3">
    <source>
        <dbReference type="ARBA" id="ARBA00022553"/>
    </source>
</evidence>
<feature type="domain" description="Carrier" evidence="5">
    <location>
        <begin position="989"/>
        <end position="1063"/>
    </location>
</feature>
<dbReference type="InterPro" id="IPR020802">
    <property type="entry name" value="TesA-like"/>
</dbReference>
<dbReference type="SMART" id="SM00823">
    <property type="entry name" value="PKS_PP"/>
    <property type="match status" value="2"/>
</dbReference>
<dbReference type="InterPro" id="IPR010060">
    <property type="entry name" value="NRPS_synth"/>
</dbReference>
<dbReference type="InterPro" id="IPR045851">
    <property type="entry name" value="AMP-bd_C_sf"/>
</dbReference>
<dbReference type="InterPro" id="IPR029058">
    <property type="entry name" value="AB_hydrolase_fold"/>
</dbReference>
<dbReference type="SUPFAM" id="SSF53474">
    <property type="entry name" value="alpha/beta-Hydrolases"/>
    <property type="match status" value="1"/>
</dbReference>
<dbReference type="InterPro" id="IPR023213">
    <property type="entry name" value="CAT-like_dom_sf"/>
</dbReference>
<dbReference type="InterPro" id="IPR025110">
    <property type="entry name" value="AMP-bd_C"/>
</dbReference>
<comment type="cofactor">
    <cofactor evidence="1">
        <name>pantetheine 4'-phosphate</name>
        <dbReference type="ChEBI" id="CHEBI:47942"/>
    </cofactor>
</comment>
<dbReference type="NCBIfam" id="TIGR01720">
    <property type="entry name" value="NRPS-para261"/>
    <property type="match status" value="1"/>
</dbReference>
<dbReference type="FunFam" id="2.30.38.10:FF:000001">
    <property type="entry name" value="Non-ribosomal peptide synthetase PvdI"/>
    <property type="match status" value="1"/>
</dbReference>
<dbReference type="PROSITE" id="PS50075">
    <property type="entry name" value="CARRIER"/>
    <property type="match status" value="2"/>
</dbReference>
<dbReference type="InterPro" id="IPR001031">
    <property type="entry name" value="Thioesterase"/>
</dbReference>
<organism evidence="6">
    <name type="scientific">Vibrio anguillarum 96F</name>
    <dbReference type="NCBI Taxonomy" id="990314"/>
    <lineage>
        <taxon>Bacteria</taxon>
        <taxon>Pseudomonadati</taxon>
        <taxon>Pseudomonadota</taxon>
        <taxon>Gammaproteobacteria</taxon>
        <taxon>Vibrionales</taxon>
        <taxon>Vibrionaceae</taxon>
        <taxon>Vibrio</taxon>
    </lineage>
</organism>
<protein>
    <submittedName>
        <fullName evidence="6">Nonribosomal peptide synthetase</fullName>
    </submittedName>
</protein>
<dbReference type="PROSITE" id="PS00012">
    <property type="entry name" value="PHOSPHOPANTETHEINE"/>
    <property type="match status" value="1"/>
</dbReference>
<dbReference type="Gene3D" id="3.40.50.1820">
    <property type="entry name" value="alpha/beta hydrolase"/>
    <property type="match status" value="1"/>
</dbReference>
<dbReference type="InterPro" id="IPR020845">
    <property type="entry name" value="AMP-binding_CS"/>
</dbReference>
<name>Q0MYM1_VIBAN</name>
<dbReference type="InterPro" id="IPR006162">
    <property type="entry name" value="Ppantetheine_attach_site"/>
</dbReference>
<sequence>MTFVRNKEMYNSSVQEDQWPLIGTQQGIWFAEQMMPNPEQFNVAHYVVIQGQIDIELFSNAVAIGLQGVDSLHCHYLESDGGVRQQFYPADEEGQWLEILDFSQAALPEESAREWMKHDLAQRLDISSRKRRFRHCLIDVGSSNAPQWFWYQRYHHIDVDGFSVNAISQYICQLYNHWRIGAAKPLEFSAFSDVIQEYQQFLDSAARQQAYDFWQTQAAHLPNVISLTTGSAANTSSSTITHTVPLIGGEWLTCYSPQLLPAELAMAMVFAYLHLHSGQEQVCVGVPFMRRMGNAATCAAGAVVNVLPVALSLHPQMSIIDVAREMNKTIRQVRRHQMYDAEQIQRDLGLVGQPLYGPILNFKPFEAALSLSGVDTETHILSAGPIDEIEFSPVLDGQTLSVNITANSTKYSQESLELHAARFVAMVEQIANHPTQPLDLVELIPPSEKQQIALWSVGPQHEHEAEQTVLDVWQQTVESKPNEDALVFKQQRWTFDAFNHLIETRADQLITAGLRQGDIAGVALRRGPESVVTMLAILRAGAIYLPIDLDYPVERIESIVEQARPWCLVVEEDEQNMAYSSISYVPRFIALPELARIHTAPQPKPTISHSDVAYIIFTSGSTGHPKGVMNTHGALLNLLRSHQGSIFSAAIRKLATRRQLPEQAITVRAAHTTSFSFDASWEQVLWMLSGHTMYLYDDEQRKDAYELVQCVAEDNIDALDLPPLLFDQMLDSGLMTNDHVPTLVLIGSEAIPQKLWSRVSEFPELLVENFYGPTEFTVDAISASLDADASPVIGRPIAGACVYVLDENLEPVAIGEVGELYLSGAGLAKGYLNQPSMTAERFVANPFAYGKIMYRTGDLVKWRDNGLLDFVGRCDHQIKIRGFRIELGNVESAINAIDGVNTTVVVAEPVGDTHRLLAYCTLEKGTQGESVQPAFTEQRLQSLIAQALPDYMQPTNVMILDAFSLNVNGKIDRKALPKYSAGTRSERVAPITQPEQLLCDAITELLGVSDVGMSDDFFNLGGDSISAMSLGTRLRTAGYDLRPKAIFAARQLGMMAGQMAPLQQQQREKQEGIIRPLPMWQWFEETFSNTTSYVQSVLVEVESETQLAHLQASLVQLVANHSVCRLVQKEQQYHIEALQNLDVKNWVESVSVERLDGPVLDSLFSQRSQSMSISSGQLLRLMMITERSGRKSLMILAHHFLIDGVSWRILLPQLQALTQAQVTGEVAVISEEVTGIHCWSKALYQHLAVAAAQMPFWRAQAQRAVAPIKDPVDKIRMTHWRTPLSHAVTQPLLELPTHQTNLDIEEMLLAAVTGAIARLYGCEEIKVNVESHGREECKEEIDLNQTLGWFTTEYPLIINVPKQGDYRERLREVKQSKRSVKDKGLGYMVLRYLDNPYRDELRTLANTRQPSLLFNYLGRFQSSDGQWSPQQYSGQFAGTFAVTLNSERALQHPLELNIFVEESAMPRLVLNWSWSAHLFSQQEMVSLSQQTESELLKIQQALQVGDSAELDLSVPADYTEPGITLRQASLLQHHYGKLADVLPALPLQEGLLFQSQLGDKNSSYNSTTRLTFQGQLSEHRVSEALNAVIRRHPQLLARFDSSILGRTVQVMTQVNPSWPLTRYDITNMSGDEQSALIDQLEKQELSRQFDLNDPTHSLLQAQLIFHGDQQSTLLLSAHHLVVDGWSTPILLNDFLSAYAQGVSNLPPVTVGYAHVVSQLTQRDKTVATELWCKVLADVQPSMAFDDIPLSEEVNEHQLWLSKHKTDQLNQCLRHHGLTMSTLMQGLWASILASMTGREEVVFGTPISGRFSRIAGIDEQIGLFSNTVPVRVTLQPHLSLSEQLKSHQAIQIQLLEHDEPGLGEIQHLVVGKTLFDTLLVVENYPDHSRWYQQDFSGAKLMAIHNRGYTHYPLTILVLPGEQLHILFEYRDRVGVAKQIVQRFEQMLDEFMVSSDKPFAEWDLRLSGEIELQQRVNQTKTAVERTTLRDLMITQQQRSPHQLALIDSEHRFTYQALAEQVAAIADLLLQQGVKAGDIVAVALPRSATLSLAIYSIIECGAAYLPLDVGYPDERLAYMINDAKPALIITCSSFTSRFEGLATLLLLDKLPAPVRAERQNRADGLTPSNAAYLLYTSGSTGNPKGVLVSHQAIVNRLKWMQHQYPLSSEDVVLQKTPCSFDVSVWEFFWPLLEGASLVMAPAEAHKDPEWLLQIIDDYHVTTMHFVPSMLAAFMASIEANQPTGFTVAPSLKQVFCSGEALAKELCHQYARRINAPLHNLYGPTEAAVDVTYYPAYGEALNASVGRSAPIGLPVWNTQVYVLDSFLRAVPIGVPGELYLAGEQLAIGYFNRSALTADRFIANPFTCGERMYRTGDVVRWLACGSIEYLGRSDDQIKIRGQRVELGEIESALQALPAVKQAVVCAQTLSTHSGMLGADERQIIGYVIAHDMSVTNGEKLRAELSEHLPAHMVPAAIVLLDHYPLSASGKLDKKALPRPNDVAARVGRKAHPGLETQLVTLFAQVLAVETLFADDDFFTLGGHSLLAMKLAADIRRALNLPVTVGQIMVNPTVEKLASLLLDEDAFNDPTLAGFGEVLPIRAGSGPALFCVNSASGFAWQYTGLPKYLTGHYPIYGLQSPRPGGAMATSETMEEVCDRLLPVLREIQPFGPYHLLGYSFGGIVAQKLAAKLQQQGEEVHFLGLLDTYPPEGQNWDGPMDEEEQYEIEREKEQFLAINELTDIELDEQRLAMFNEITANYEDAVRLLAQAQTSDYQGPAHLFVAQRTVPDGYDIDAHWQSFVGQLIKHQFDCSHEDILAPENVRQIGECLNTLLESKAALKK</sequence>
<evidence type="ECO:0000259" key="5">
    <source>
        <dbReference type="PROSITE" id="PS50075"/>
    </source>
</evidence>
<dbReference type="CDD" id="cd05930">
    <property type="entry name" value="A_NRPS"/>
    <property type="match status" value="1"/>
</dbReference>
<dbReference type="Gene3D" id="3.30.559.30">
    <property type="entry name" value="Nonribosomal peptide synthetase, condensation domain"/>
    <property type="match status" value="3"/>
</dbReference>
<evidence type="ECO:0000256" key="2">
    <source>
        <dbReference type="ARBA" id="ARBA00022450"/>
    </source>
</evidence>
<dbReference type="FunFam" id="3.30.300.30:FF:000010">
    <property type="entry name" value="Enterobactin synthetase component F"/>
    <property type="match status" value="1"/>
</dbReference>
<dbReference type="InterPro" id="IPR020806">
    <property type="entry name" value="PKS_PP-bd"/>
</dbReference>
<proteinExistence type="predicted"/>
<dbReference type="Pfam" id="PF00668">
    <property type="entry name" value="Condensation"/>
    <property type="match status" value="3"/>
</dbReference>
<keyword evidence="4" id="KW-0677">Repeat</keyword>
<evidence type="ECO:0000313" key="6">
    <source>
        <dbReference type="EMBL" id="ABG82036.1"/>
    </source>
</evidence>
<dbReference type="GO" id="GO:0009366">
    <property type="term" value="C:enterobactin synthetase complex"/>
    <property type="evidence" value="ECO:0007669"/>
    <property type="project" value="TreeGrafter"/>
</dbReference>
<dbReference type="Gene3D" id="3.30.559.10">
    <property type="entry name" value="Chloramphenicol acetyltransferase-like domain"/>
    <property type="match status" value="3"/>
</dbReference>
<dbReference type="PANTHER" id="PTHR45527">
    <property type="entry name" value="NONRIBOSOMAL PEPTIDE SYNTHETASE"/>
    <property type="match status" value="1"/>
</dbReference>
<dbReference type="InterPro" id="IPR010071">
    <property type="entry name" value="AA_adenyl_dom"/>
</dbReference>
<dbReference type="SUPFAM" id="SSF52777">
    <property type="entry name" value="CoA-dependent acyltransferases"/>
    <property type="match status" value="6"/>
</dbReference>
<dbReference type="InterPro" id="IPR009081">
    <property type="entry name" value="PP-bd_ACP"/>
</dbReference>
<dbReference type="GO" id="GO:0009239">
    <property type="term" value="P:enterobactin biosynthetic process"/>
    <property type="evidence" value="ECO:0007669"/>
    <property type="project" value="TreeGrafter"/>
</dbReference>
<dbReference type="Gene3D" id="3.40.50.980">
    <property type="match status" value="4"/>
</dbReference>
<dbReference type="Pfam" id="PF13193">
    <property type="entry name" value="AMP-binding_C"/>
    <property type="match status" value="2"/>
</dbReference>
<dbReference type="Gene3D" id="2.30.38.10">
    <property type="entry name" value="Luciferase, Domain 3"/>
    <property type="match status" value="2"/>
</dbReference>
<dbReference type="FunFam" id="3.40.50.980:FF:000002">
    <property type="entry name" value="Enterobactin synthetase component F"/>
    <property type="match status" value="1"/>
</dbReference>
<dbReference type="CDD" id="cd17646">
    <property type="entry name" value="A_NRPS_AB3403-like"/>
    <property type="match status" value="1"/>
</dbReference>
<gene>
    <name evidence="6" type="primary">vabF</name>
</gene>
<dbReference type="NCBIfam" id="NF003417">
    <property type="entry name" value="PRK04813.1"/>
    <property type="match status" value="2"/>
</dbReference>
<keyword evidence="3" id="KW-0597">Phosphoprotein</keyword>
<dbReference type="Pfam" id="PF00550">
    <property type="entry name" value="PP-binding"/>
    <property type="match status" value="2"/>
</dbReference>
<dbReference type="EMBL" id="DQ779149">
    <property type="protein sequence ID" value="ABG82036.1"/>
    <property type="molecule type" value="Genomic_DNA"/>
</dbReference>
<dbReference type="GO" id="GO:0031177">
    <property type="term" value="F:phosphopantetheine binding"/>
    <property type="evidence" value="ECO:0007669"/>
    <property type="project" value="InterPro"/>
</dbReference>
<dbReference type="GO" id="GO:0043041">
    <property type="term" value="P:amino acid activation for nonribosomal peptide biosynthetic process"/>
    <property type="evidence" value="ECO:0007669"/>
    <property type="project" value="TreeGrafter"/>
</dbReference>
<evidence type="ECO:0000256" key="1">
    <source>
        <dbReference type="ARBA" id="ARBA00001957"/>
    </source>
</evidence>
<dbReference type="Pfam" id="PF00975">
    <property type="entry name" value="Thioesterase"/>
    <property type="match status" value="1"/>
</dbReference>
<evidence type="ECO:0000256" key="4">
    <source>
        <dbReference type="ARBA" id="ARBA00022737"/>
    </source>
</evidence>
<dbReference type="Gene3D" id="3.30.300.30">
    <property type="match status" value="2"/>
</dbReference>
<dbReference type="GO" id="GO:0047527">
    <property type="term" value="F:2,3-dihydroxybenzoate-serine ligase activity"/>
    <property type="evidence" value="ECO:0007669"/>
    <property type="project" value="TreeGrafter"/>
</dbReference>